<evidence type="ECO:0000259" key="5">
    <source>
        <dbReference type="Pfam" id="PF25917"/>
    </source>
</evidence>
<dbReference type="InterPro" id="IPR058625">
    <property type="entry name" value="MdtA-like_BSH"/>
</dbReference>
<dbReference type="Gene3D" id="2.40.420.20">
    <property type="match status" value="1"/>
</dbReference>
<organism evidence="7 8">
    <name type="scientific">Saccharobesus litoralis</name>
    <dbReference type="NCBI Taxonomy" id="2172099"/>
    <lineage>
        <taxon>Bacteria</taxon>
        <taxon>Pseudomonadati</taxon>
        <taxon>Pseudomonadota</taxon>
        <taxon>Gammaproteobacteria</taxon>
        <taxon>Alteromonadales</taxon>
        <taxon>Alteromonadaceae</taxon>
        <taxon>Saccharobesus</taxon>
    </lineage>
</organism>
<dbReference type="SUPFAM" id="SSF111369">
    <property type="entry name" value="HlyD-like secretion proteins"/>
    <property type="match status" value="1"/>
</dbReference>
<evidence type="ECO:0000256" key="3">
    <source>
        <dbReference type="ARBA" id="ARBA00022448"/>
    </source>
</evidence>
<dbReference type="Gene3D" id="2.40.30.170">
    <property type="match status" value="1"/>
</dbReference>
<dbReference type="InterPro" id="IPR058627">
    <property type="entry name" value="MdtA-like_C"/>
</dbReference>
<keyword evidence="4" id="KW-0812">Transmembrane</keyword>
<feature type="domain" description="Multidrug resistance protein MdtA-like barrel-sandwich hybrid" evidence="5">
    <location>
        <begin position="67"/>
        <end position="202"/>
    </location>
</feature>
<evidence type="ECO:0000256" key="4">
    <source>
        <dbReference type="SAM" id="Phobius"/>
    </source>
</evidence>
<dbReference type="Gene3D" id="2.40.50.100">
    <property type="match status" value="1"/>
</dbReference>
<keyword evidence="8" id="KW-1185">Reference proteome</keyword>
<name>A0A2S0VR02_9ALTE</name>
<evidence type="ECO:0000313" key="7">
    <source>
        <dbReference type="EMBL" id="AWB66648.1"/>
    </source>
</evidence>
<evidence type="ECO:0000313" key="8">
    <source>
        <dbReference type="Proteomes" id="UP000244441"/>
    </source>
</evidence>
<keyword evidence="4" id="KW-1133">Transmembrane helix</keyword>
<proteinExistence type="inferred from homology"/>
<dbReference type="PANTHER" id="PTHR30469:SF12">
    <property type="entry name" value="MULTIDRUG RESISTANCE PROTEIN MDTA"/>
    <property type="match status" value="1"/>
</dbReference>
<dbReference type="NCBIfam" id="TIGR01730">
    <property type="entry name" value="RND_mfp"/>
    <property type="match status" value="1"/>
</dbReference>
<dbReference type="Pfam" id="PF25917">
    <property type="entry name" value="BSH_RND"/>
    <property type="match status" value="1"/>
</dbReference>
<accession>A0A2S0VR02</accession>
<dbReference type="RefSeq" id="WP_108602708.1">
    <property type="nucleotide sequence ID" value="NZ_CP026604.1"/>
</dbReference>
<dbReference type="PANTHER" id="PTHR30469">
    <property type="entry name" value="MULTIDRUG RESISTANCE PROTEIN MDTA"/>
    <property type="match status" value="1"/>
</dbReference>
<dbReference type="EMBL" id="CP026604">
    <property type="protein sequence ID" value="AWB66648.1"/>
    <property type="molecule type" value="Genomic_DNA"/>
</dbReference>
<comment type="similarity">
    <text evidence="2">Belongs to the membrane fusion protein (MFP) (TC 8.A.1) family.</text>
</comment>
<dbReference type="Proteomes" id="UP000244441">
    <property type="component" value="Chromosome"/>
</dbReference>
<keyword evidence="3" id="KW-0813">Transport</keyword>
<reference evidence="7 8" key="1">
    <citation type="submission" date="2018-01" db="EMBL/GenBank/DDBJ databases">
        <title>Genome sequence of a Cantenovulum-like bacteria.</title>
        <authorList>
            <person name="Tan W.R."/>
            <person name="Lau N.-S."/>
            <person name="Go F."/>
            <person name="Amirul A.-A.A."/>
        </authorList>
    </citation>
    <scope>NUCLEOTIDE SEQUENCE [LARGE SCALE GENOMIC DNA]</scope>
    <source>
        <strain evidence="7 8">CCB-QB4</strain>
    </source>
</reference>
<evidence type="ECO:0000256" key="1">
    <source>
        <dbReference type="ARBA" id="ARBA00004196"/>
    </source>
</evidence>
<dbReference type="Gene3D" id="1.10.287.470">
    <property type="entry name" value="Helix hairpin bin"/>
    <property type="match status" value="1"/>
</dbReference>
<dbReference type="GO" id="GO:1990281">
    <property type="term" value="C:efflux pump complex"/>
    <property type="evidence" value="ECO:0007669"/>
    <property type="project" value="TreeGrafter"/>
</dbReference>
<dbReference type="Pfam" id="PF25967">
    <property type="entry name" value="RND-MFP_C"/>
    <property type="match status" value="1"/>
</dbReference>
<dbReference type="InterPro" id="IPR006143">
    <property type="entry name" value="RND_pump_MFP"/>
</dbReference>
<gene>
    <name evidence="7" type="ORF">C2869_09480</name>
</gene>
<evidence type="ECO:0000256" key="2">
    <source>
        <dbReference type="ARBA" id="ARBA00009477"/>
    </source>
</evidence>
<dbReference type="OrthoDB" id="5730196at2"/>
<evidence type="ECO:0000259" key="6">
    <source>
        <dbReference type="Pfam" id="PF25967"/>
    </source>
</evidence>
<comment type="subcellular location">
    <subcellularLocation>
        <location evidence="1">Cell envelope</location>
    </subcellularLocation>
</comment>
<feature type="domain" description="Multidrug resistance protein MdtA-like C-terminal permuted SH3" evidence="6">
    <location>
        <begin position="315"/>
        <end position="368"/>
    </location>
</feature>
<keyword evidence="4" id="KW-0472">Membrane</keyword>
<dbReference type="GO" id="GO:0015562">
    <property type="term" value="F:efflux transmembrane transporter activity"/>
    <property type="evidence" value="ECO:0007669"/>
    <property type="project" value="TreeGrafter"/>
</dbReference>
<sequence length="398" mass="44513">MKDSFPLVLITLFSFFIALYWFTDSQDESFKLPQKAKIDVVVELVELQTFTPIIESYGRVQARTRGQVVSQVRGEVTYVSPNLRSGGFFKKGELLIAIDKRDYQANVNVANAGYLDAKQKFLHEQALAKQAIADWYLDNQQPPSELVSRQPQLASAEAKLLSSQSALDKAKLNLQRTEIRAPYDGHTLKKQVSIGQVVAANAVLGEIYAIDALEIRLPLKNNDLNYVELPKIRLEQESANSAEPLAIVDIYSTLGQAEHWQAELIRTEGEIDQASQQLHVIVQIPEPFAQQHKNKRALKIGQYVNAKFNGIGIPNVAVVPLQALYQDKFVFLVKDENQLIQQEVEVAWRNNEVAVIKHGLQQKDVLVVTPLSSIDKNVLVNPYLADIAVHAKPEASAL</sequence>
<dbReference type="KEGG" id="cate:C2869_09480"/>
<feature type="transmembrane region" description="Helical" evidence="4">
    <location>
        <begin position="7"/>
        <end position="23"/>
    </location>
</feature>
<protein>
    <submittedName>
        <fullName evidence="7">Efflux transporter periplasmic adaptor subunit</fullName>
    </submittedName>
</protein>
<dbReference type="AlphaFoldDB" id="A0A2S0VR02"/>